<keyword evidence="2" id="KW-0732">Signal</keyword>
<feature type="compositionally biased region" description="Polar residues" evidence="1">
    <location>
        <begin position="62"/>
        <end position="74"/>
    </location>
</feature>
<feature type="signal peptide" evidence="2">
    <location>
        <begin position="1"/>
        <end position="19"/>
    </location>
</feature>
<comment type="caution">
    <text evidence="3">The sequence shown here is derived from an EMBL/GenBank/DDBJ whole genome shotgun (WGS) entry which is preliminary data.</text>
</comment>
<gene>
    <name evidence="3" type="ORF">B0T25DRAFT_527866</name>
</gene>
<evidence type="ECO:0008006" key="5">
    <source>
        <dbReference type="Google" id="ProtNLM"/>
    </source>
</evidence>
<evidence type="ECO:0000256" key="1">
    <source>
        <dbReference type="SAM" id="MobiDB-lite"/>
    </source>
</evidence>
<sequence length="74" mass="8140">MKCCRKVLHVLHVLALCNTRFVAVSHHSCHRKTVLPGEVVWKGVTEPHVGSTSLFKRPESVSAETGQCNDAETS</sequence>
<reference evidence="3" key="1">
    <citation type="journal article" date="2023" name="Mol. Phylogenet. Evol.">
        <title>Genome-scale phylogeny and comparative genomics of the fungal order Sordariales.</title>
        <authorList>
            <person name="Hensen N."/>
            <person name="Bonometti L."/>
            <person name="Westerberg I."/>
            <person name="Brannstrom I.O."/>
            <person name="Guillou S."/>
            <person name="Cros-Aarteil S."/>
            <person name="Calhoun S."/>
            <person name="Haridas S."/>
            <person name="Kuo A."/>
            <person name="Mondo S."/>
            <person name="Pangilinan J."/>
            <person name="Riley R."/>
            <person name="LaButti K."/>
            <person name="Andreopoulos B."/>
            <person name="Lipzen A."/>
            <person name="Chen C."/>
            <person name="Yan M."/>
            <person name="Daum C."/>
            <person name="Ng V."/>
            <person name="Clum A."/>
            <person name="Steindorff A."/>
            <person name="Ohm R.A."/>
            <person name="Martin F."/>
            <person name="Silar P."/>
            <person name="Natvig D.O."/>
            <person name="Lalanne C."/>
            <person name="Gautier V."/>
            <person name="Ament-Velasquez S.L."/>
            <person name="Kruys A."/>
            <person name="Hutchinson M.I."/>
            <person name="Powell A.J."/>
            <person name="Barry K."/>
            <person name="Miller A.N."/>
            <person name="Grigoriev I.V."/>
            <person name="Debuchy R."/>
            <person name="Gladieux P."/>
            <person name="Hiltunen Thoren M."/>
            <person name="Johannesson H."/>
        </authorList>
    </citation>
    <scope>NUCLEOTIDE SEQUENCE</scope>
    <source>
        <strain evidence="3">CBS 955.72</strain>
    </source>
</reference>
<protein>
    <recommendedName>
        <fullName evidence="5">Secreted protein</fullName>
    </recommendedName>
</protein>
<proteinExistence type="predicted"/>
<evidence type="ECO:0000313" key="3">
    <source>
        <dbReference type="EMBL" id="KAK3363551.1"/>
    </source>
</evidence>
<evidence type="ECO:0000256" key="2">
    <source>
        <dbReference type="SAM" id="SignalP"/>
    </source>
</evidence>
<name>A0AAJ0HVA6_9PEZI</name>
<feature type="chain" id="PRO_5042484587" description="Secreted protein" evidence="2">
    <location>
        <begin position="20"/>
        <end position="74"/>
    </location>
</feature>
<feature type="region of interest" description="Disordered" evidence="1">
    <location>
        <begin position="55"/>
        <end position="74"/>
    </location>
</feature>
<dbReference type="Proteomes" id="UP001275084">
    <property type="component" value="Unassembled WGS sequence"/>
</dbReference>
<organism evidence="3 4">
    <name type="scientific">Lasiosphaeria hispida</name>
    <dbReference type="NCBI Taxonomy" id="260671"/>
    <lineage>
        <taxon>Eukaryota</taxon>
        <taxon>Fungi</taxon>
        <taxon>Dikarya</taxon>
        <taxon>Ascomycota</taxon>
        <taxon>Pezizomycotina</taxon>
        <taxon>Sordariomycetes</taxon>
        <taxon>Sordariomycetidae</taxon>
        <taxon>Sordariales</taxon>
        <taxon>Lasiosphaeriaceae</taxon>
        <taxon>Lasiosphaeria</taxon>
    </lineage>
</organism>
<accession>A0AAJ0HVA6</accession>
<keyword evidence="4" id="KW-1185">Reference proteome</keyword>
<dbReference type="AlphaFoldDB" id="A0AAJ0HVA6"/>
<dbReference type="EMBL" id="JAUIQD010000001">
    <property type="protein sequence ID" value="KAK3363551.1"/>
    <property type="molecule type" value="Genomic_DNA"/>
</dbReference>
<evidence type="ECO:0000313" key="4">
    <source>
        <dbReference type="Proteomes" id="UP001275084"/>
    </source>
</evidence>
<reference evidence="3" key="2">
    <citation type="submission" date="2023-06" db="EMBL/GenBank/DDBJ databases">
        <authorList>
            <consortium name="Lawrence Berkeley National Laboratory"/>
            <person name="Haridas S."/>
            <person name="Hensen N."/>
            <person name="Bonometti L."/>
            <person name="Westerberg I."/>
            <person name="Brannstrom I.O."/>
            <person name="Guillou S."/>
            <person name="Cros-Aarteil S."/>
            <person name="Calhoun S."/>
            <person name="Kuo A."/>
            <person name="Mondo S."/>
            <person name="Pangilinan J."/>
            <person name="Riley R."/>
            <person name="Labutti K."/>
            <person name="Andreopoulos B."/>
            <person name="Lipzen A."/>
            <person name="Chen C."/>
            <person name="Yanf M."/>
            <person name="Daum C."/>
            <person name="Ng V."/>
            <person name="Clum A."/>
            <person name="Steindorff A."/>
            <person name="Ohm R."/>
            <person name="Martin F."/>
            <person name="Silar P."/>
            <person name="Natvig D."/>
            <person name="Lalanne C."/>
            <person name="Gautier V."/>
            <person name="Ament-Velasquez S.L."/>
            <person name="Kruys A."/>
            <person name="Hutchinson M.I."/>
            <person name="Powell A.J."/>
            <person name="Barry K."/>
            <person name="Miller A.N."/>
            <person name="Grigoriev I.V."/>
            <person name="Debuchy R."/>
            <person name="Gladieux P."/>
            <person name="Thoren M.H."/>
            <person name="Johannesson H."/>
        </authorList>
    </citation>
    <scope>NUCLEOTIDE SEQUENCE</scope>
    <source>
        <strain evidence="3">CBS 955.72</strain>
    </source>
</reference>